<dbReference type="PANTHER" id="PTHR16088:SF3">
    <property type="entry name" value="GON-4-LIKE PROTEIN"/>
    <property type="match status" value="1"/>
</dbReference>
<feature type="compositionally biased region" description="Pro residues" evidence="4">
    <location>
        <begin position="355"/>
        <end position="364"/>
    </location>
</feature>
<feature type="compositionally biased region" description="Basic and acidic residues" evidence="4">
    <location>
        <begin position="172"/>
        <end position="181"/>
    </location>
</feature>
<protein>
    <submittedName>
        <fullName evidence="5">Uncharacterized protein</fullName>
    </submittedName>
</protein>
<feature type="region of interest" description="Disordered" evidence="4">
    <location>
        <begin position="420"/>
        <end position="447"/>
    </location>
</feature>
<accession>A0A182T197</accession>
<reference evidence="5" key="2">
    <citation type="submission" date="2020-05" db="UniProtKB">
        <authorList>
            <consortium name="EnsemblMetazoa"/>
        </authorList>
    </citation>
    <scope>IDENTIFICATION</scope>
    <source>
        <strain evidence="5">maculatus3</strain>
    </source>
</reference>
<reference evidence="6" key="1">
    <citation type="submission" date="2013-09" db="EMBL/GenBank/DDBJ databases">
        <title>The Genome Sequence of Anopheles maculatus species B.</title>
        <authorList>
            <consortium name="The Broad Institute Genomics Platform"/>
            <person name="Neafsey D.E."/>
            <person name="Besansky N."/>
            <person name="Howell P."/>
            <person name="Walton C."/>
            <person name="Young S.K."/>
            <person name="Zeng Q."/>
            <person name="Gargeya S."/>
            <person name="Fitzgerald M."/>
            <person name="Haas B."/>
            <person name="Abouelleil A."/>
            <person name="Allen A.W."/>
            <person name="Alvarado L."/>
            <person name="Arachchi H.M."/>
            <person name="Berlin A.M."/>
            <person name="Chapman S.B."/>
            <person name="Gainer-Dewar J."/>
            <person name="Goldberg J."/>
            <person name="Griggs A."/>
            <person name="Gujja S."/>
            <person name="Hansen M."/>
            <person name="Howarth C."/>
            <person name="Imamovic A."/>
            <person name="Ireland A."/>
            <person name="Larimer J."/>
            <person name="McCowan C."/>
            <person name="Murphy C."/>
            <person name="Pearson M."/>
            <person name="Poon T.W."/>
            <person name="Priest M."/>
            <person name="Roberts A."/>
            <person name="Saif S."/>
            <person name="Shea T."/>
            <person name="Sisk P."/>
            <person name="Sykes S."/>
            <person name="Wortman J."/>
            <person name="Nusbaum C."/>
            <person name="Birren B."/>
        </authorList>
    </citation>
    <scope>NUCLEOTIDE SEQUENCE [LARGE SCALE GENOMIC DNA]</scope>
    <source>
        <strain evidence="6">maculatus3</strain>
    </source>
</reference>
<sequence length="729" mass="82796">MSFPGNDEELFDQNFEETIKSAAVKNNLTPMCVKKLLKVKLAPVKIVVNDHVFAMVRLKEEEETKKITGDENSQTNNKGEEDDFEKDEPEPKLTRLKAKQLKQTPFPIASLNEPVPDDEVAALILQELGSDDDDEEYRPAEDETASDDDPNTTVSDIDSQPRTPMSTTAAVEQDHESTGVRYTKDGLFKIPKPRNDSQCSLSEQEQEQENIALRTRSKLCLTTTAIETIESTFIPPDITNDMYEYDGEMDQAWKDFLEEFTKPLLDPEEMRAVNVSKKELNELIMELMEMGGTDDSMLEQTLTETINESLNCRIEDRSEMLSTPVPTQEIDYNDSGAVQSAVTGAVQAEQFPSMPSLPPPPPEPSTNQPNGTTQPQLVSPQNGFNSAMFTPIYMPPQPNQNMPTVVYNSTPVMNVTLNSTQPIPLTRSDDGNNQQEQQTCNPIVADSGSSKSRFFVKSTYLEEITPEDHTEPPDSNSSDWSKSSECSEPRYRANSTTVPIDVNVSETVPGMHDFQFLLLHQQLRMHVQLTAQHFIQTYAHLVLKDMAPTFKNMLTELEEIGKTKPNIVPWNLSAALECCRSWEQELAEDSSNRKALTKYWTDEIAREEELQSVQRVHHSDFHWLVREKILNCKAFLYPSLLPYKAFRSCWSSRTTLTNNSEKHLIAMWLERGYKELSKKNRKLTKSEVCSYVAKHYYIKHSPTYFKLLVYKQQTRPGTAIEVCFALDSC</sequence>
<dbReference type="GO" id="GO:0003712">
    <property type="term" value="F:transcription coregulator activity"/>
    <property type="evidence" value="ECO:0007669"/>
    <property type="project" value="TreeGrafter"/>
</dbReference>
<dbReference type="Proteomes" id="UP000075901">
    <property type="component" value="Unassembled WGS sequence"/>
</dbReference>
<dbReference type="VEuPathDB" id="VectorBase:AMAM017592"/>
<feature type="compositionally biased region" description="Polar residues" evidence="4">
    <location>
        <begin position="151"/>
        <end position="170"/>
    </location>
</feature>
<dbReference type="PANTHER" id="PTHR16088">
    <property type="entry name" value="YY1 ASSOCIATED PROTEIN-RELATED"/>
    <property type="match status" value="1"/>
</dbReference>
<feature type="compositionally biased region" description="Polar residues" evidence="4">
    <location>
        <begin position="366"/>
        <end position="384"/>
    </location>
</feature>
<evidence type="ECO:0000256" key="2">
    <source>
        <dbReference type="ARBA" id="ARBA00023163"/>
    </source>
</evidence>
<evidence type="ECO:0000256" key="4">
    <source>
        <dbReference type="SAM" id="MobiDB-lite"/>
    </source>
</evidence>
<evidence type="ECO:0000256" key="1">
    <source>
        <dbReference type="ARBA" id="ARBA00023015"/>
    </source>
</evidence>
<keyword evidence="2" id="KW-0804">Transcription</keyword>
<feature type="compositionally biased region" description="Acidic residues" evidence="4">
    <location>
        <begin position="129"/>
        <end position="150"/>
    </location>
</feature>
<keyword evidence="3" id="KW-0539">Nucleus</keyword>
<organism evidence="5 6">
    <name type="scientific">Anopheles maculatus</name>
    <dbReference type="NCBI Taxonomy" id="74869"/>
    <lineage>
        <taxon>Eukaryota</taxon>
        <taxon>Metazoa</taxon>
        <taxon>Ecdysozoa</taxon>
        <taxon>Arthropoda</taxon>
        <taxon>Hexapoda</taxon>
        <taxon>Insecta</taxon>
        <taxon>Pterygota</taxon>
        <taxon>Neoptera</taxon>
        <taxon>Endopterygota</taxon>
        <taxon>Diptera</taxon>
        <taxon>Nematocera</taxon>
        <taxon>Culicoidea</taxon>
        <taxon>Culicidae</taxon>
        <taxon>Anophelinae</taxon>
        <taxon>Anopheles</taxon>
        <taxon>Anopheles maculatus group</taxon>
    </lineage>
</organism>
<keyword evidence="6" id="KW-1185">Reference proteome</keyword>
<keyword evidence="1" id="KW-0805">Transcription regulation</keyword>
<proteinExistence type="predicted"/>
<dbReference type="AlphaFoldDB" id="A0A182T197"/>
<dbReference type="InterPro" id="IPR052435">
    <property type="entry name" value="YY1-Transcr_Regul"/>
</dbReference>
<evidence type="ECO:0000313" key="6">
    <source>
        <dbReference type="Proteomes" id="UP000075901"/>
    </source>
</evidence>
<feature type="region of interest" description="Disordered" evidence="4">
    <location>
        <begin position="62"/>
        <end position="91"/>
    </location>
</feature>
<feature type="region of interest" description="Disordered" evidence="4">
    <location>
        <begin position="129"/>
        <end position="181"/>
    </location>
</feature>
<feature type="region of interest" description="Disordered" evidence="4">
    <location>
        <begin position="351"/>
        <end position="384"/>
    </location>
</feature>
<feature type="compositionally biased region" description="Low complexity" evidence="4">
    <location>
        <begin position="475"/>
        <end position="484"/>
    </location>
</feature>
<dbReference type="EnsemblMetazoa" id="AMAM017592-RA">
    <property type="protein sequence ID" value="AMAM017592-PA"/>
    <property type="gene ID" value="AMAM017592"/>
</dbReference>
<evidence type="ECO:0000256" key="3">
    <source>
        <dbReference type="ARBA" id="ARBA00023242"/>
    </source>
</evidence>
<evidence type="ECO:0000313" key="5">
    <source>
        <dbReference type="EnsemblMetazoa" id="AMAM017592-PA"/>
    </source>
</evidence>
<feature type="compositionally biased region" description="Polar residues" evidence="4">
    <location>
        <begin position="431"/>
        <end position="447"/>
    </location>
</feature>
<name>A0A182T197_9DIPT</name>
<dbReference type="GO" id="GO:0006355">
    <property type="term" value="P:regulation of DNA-templated transcription"/>
    <property type="evidence" value="ECO:0007669"/>
    <property type="project" value="TreeGrafter"/>
</dbReference>
<feature type="region of interest" description="Disordered" evidence="4">
    <location>
        <begin position="463"/>
        <end position="492"/>
    </location>
</feature>
<dbReference type="GO" id="GO:0005634">
    <property type="term" value="C:nucleus"/>
    <property type="evidence" value="ECO:0007669"/>
    <property type="project" value="TreeGrafter"/>
</dbReference>